<dbReference type="Proteomes" id="UP000265341">
    <property type="component" value="Unassembled WGS sequence"/>
</dbReference>
<evidence type="ECO:0000256" key="1">
    <source>
        <dbReference type="ARBA" id="ARBA00006739"/>
    </source>
</evidence>
<dbReference type="SUPFAM" id="SSF53448">
    <property type="entry name" value="Nucleotide-diphospho-sugar transferases"/>
    <property type="match status" value="1"/>
</dbReference>
<reference evidence="5 6" key="1">
    <citation type="submission" date="2018-08" db="EMBL/GenBank/DDBJ databases">
        <title>Meiothermus roseus NBRC 110900 genome sequencing project.</title>
        <authorList>
            <person name="Da Costa M.S."/>
            <person name="Albuquerque L."/>
            <person name="Raposo P."/>
            <person name="Froufe H.J.C."/>
            <person name="Barroso C.S."/>
            <person name="Egas C."/>
        </authorList>
    </citation>
    <scope>NUCLEOTIDE SEQUENCE [LARGE SCALE GENOMIC DNA]</scope>
    <source>
        <strain evidence="5 6">NBRC 110900</strain>
    </source>
</reference>
<evidence type="ECO:0000256" key="4">
    <source>
        <dbReference type="SAM" id="Phobius"/>
    </source>
</evidence>
<dbReference type="OrthoDB" id="9801954at2"/>
<evidence type="ECO:0000256" key="3">
    <source>
        <dbReference type="ARBA" id="ARBA00022679"/>
    </source>
</evidence>
<evidence type="ECO:0000313" key="5">
    <source>
        <dbReference type="EMBL" id="RIH82774.1"/>
    </source>
</evidence>
<feature type="transmembrane region" description="Helical" evidence="4">
    <location>
        <begin position="269"/>
        <end position="285"/>
    </location>
</feature>
<keyword evidence="4" id="KW-0472">Membrane</keyword>
<dbReference type="RefSeq" id="WP_119280146.1">
    <property type="nucleotide sequence ID" value="NZ_QWLA01000094.1"/>
</dbReference>
<dbReference type="EC" id="2.4.1.-" evidence="5"/>
<dbReference type="PANTHER" id="PTHR43630">
    <property type="entry name" value="POLY-BETA-1,6-N-ACETYL-D-GLUCOSAMINE SYNTHASE"/>
    <property type="match status" value="1"/>
</dbReference>
<dbReference type="Pfam" id="PF13641">
    <property type="entry name" value="Glyco_tranf_2_3"/>
    <property type="match status" value="1"/>
</dbReference>
<sequence length="328" mass="36489">MQQAPAMATPEQPTLPPFTALVAAWGEGPRIEAHIQSFKAMRWPGAELIVVAGGQDDTYARARALEGEGVRVLEQKAGMGKQRSLREALKHARHELIFLTDADCLFEREVLHKLFAPILEGRYQAVTGGSRPLPSQAGNPLADYERAREVTFFANHPAQSEGILGRNAALTRRALEQAGNFAEDVSTGTDYHLAKRLREAGYAIGFVRESLIASEYPDTARSYLQRRRRWVKNLLVHDPQKNRAALAQSGALAVMVLLAPVWLLLPKPLGWLLLLPALAALVARYRDMLRGGAGPKTLLLVPYFTVLDQIGLLGALWDYYDPQRRRKW</sequence>
<organism evidence="5 6">
    <name type="scientific">Calidithermus roseus</name>
    <dbReference type="NCBI Taxonomy" id="1644118"/>
    <lineage>
        <taxon>Bacteria</taxon>
        <taxon>Thermotogati</taxon>
        <taxon>Deinococcota</taxon>
        <taxon>Deinococci</taxon>
        <taxon>Thermales</taxon>
        <taxon>Thermaceae</taxon>
        <taxon>Calidithermus</taxon>
    </lineage>
</organism>
<evidence type="ECO:0000313" key="6">
    <source>
        <dbReference type="Proteomes" id="UP000265341"/>
    </source>
</evidence>
<dbReference type="PANTHER" id="PTHR43630:SF1">
    <property type="entry name" value="POLY-BETA-1,6-N-ACETYL-D-GLUCOSAMINE SYNTHASE"/>
    <property type="match status" value="1"/>
</dbReference>
<evidence type="ECO:0000256" key="2">
    <source>
        <dbReference type="ARBA" id="ARBA00022676"/>
    </source>
</evidence>
<dbReference type="GO" id="GO:0016757">
    <property type="term" value="F:glycosyltransferase activity"/>
    <property type="evidence" value="ECO:0007669"/>
    <property type="project" value="UniProtKB-KW"/>
</dbReference>
<feature type="transmembrane region" description="Helical" evidence="4">
    <location>
        <begin position="297"/>
        <end position="320"/>
    </location>
</feature>
<accession>A0A399EDR2</accession>
<keyword evidence="3 5" id="KW-0808">Transferase</keyword>
<dbReference type="InterPro" id="IPR029044">
    <property type="entry name" value="Nucleotide-diphossugar_trans"/>
</dbReference>
<protein>
    <submittedName>
        <fullName evidence="5">Poly-beta-1,6-N-acetyl-D-glucosamine synthase</fullName>
        <ecNumber evidence="5">2.4.1.-</ecNumber>
    </submittedName>
</protein>
<keyword evidence="6" id="KW-1185">Reference proteome</keyword>
<comment type="caution">
    <text evidence="5">The sequence shown here is derived from an EMBL/GenBank/DDBJ whole genome shotgun (WGS) entry which is preliminary data.</text>
</comment>
<dbReference type="AlphaFoldDB" id="A0A399EDR2"/>
<keyword evidence="4" id="KW-1133">Transmembrane helix</keyword>
<dbReference type="Gene3D" id="3.90.550.10">
    <property type="entry name" value="Spore Coat Polysaccharide Biosynthesis Protein SpsA, Chain A"/>
    <property type="match status" value="1"/>
</dbReference>
<comment type="similarity">
    <text evidence="1">Belongs to the glycosyltransferase 2 family.</text>
</comment>
<name>A0A399EDR2_9DEIN</name>
<proteinExistence type="inferred from homology"/>
<keyword evidence="2 5" id="KW-0328">Glycosyltransferase</keyword>
<keyword evidence="4" id="KW-0812">Transmembrane</keyword>
<dbReference type="EMBL" id="QWLA01000094">
    <property type="protein sequence ID" value="RIH82774.1"/>
    <property type="molecule type" value="Genomic_DNA"/>
</dbReference>
<gene>
    <name evidence="5" type="primary">pgaC</name>
    <name evidence="5" type="ORF">Mrose_03277</name>
</gene>